<accession>A0A1I7WYB7</accession>
<evidence type="ECO:0000313" key="2">
    <source>
        <dbReference type="Proteomes" id="UP000095283"/>
    </source>
</evidence>
<reference evidence="3" key="1">
    <citation type="submission" date="2016-11" db="UniProtKB">
        <authorList>
            <consortium name="WormBaseParasite"/>
        </authorList>
    </citation>
    <scope>IDENTIFICATION</scope>
</reference>
<keyword evidence="1" id="KW-0812">Transmembrane</keyword>
<dbReference type="WBParaSite" id="Hba_10243">
    <property type="protein sequence ID" value="Hba_10243"/>
    <property type="gene ID" value="Hba_10243"/>
</dbReference>
<name>A0A1I7WYB7_HETBA</name>
<evidence type="ECO:0000256" key="1">
    <source>
        <dbReference type="SAM" id="Phobius"/>
    </source>
</evidence>
<keyword evidence="1" id="KW-1133">Transmembrane helix</keyword>
<protein>
    <submittedName>
        <fullName evidence="3">G_PROTEIN_RECEP_F1_2 domain-containing protein</fullName>
    </submittedName>
</protein>
<sequence>MTLENLAFNIRKSCIFQPYINCAYFLEQVRRFAFFGVAVSTIATMTAIVAIPMLCIYMYLKKINNVFPLITTFRYYLFIIIYGNYVTFLFTITGRNHLL</sequence>
<feature type="transmembrane region" description="Helical" evidence="1">
    <location>
        <begin position="33"/>
        <end position="60"/>
    </location>
</feature>
<evidence type="ECO:0000313" key="3">
    <source>
        <dbReference type="WBParaSite" id="Hba_10243"/>
    </source>
</evidence>
<proteinExistence type="predicted"/>
<feature type="transmembrane region" description="Helical" evidence="1">
    <location>
        <begin position="72"/>
        <end position="92"/>
    </location>
</feature>
<keyword evidence="1" id="KW-0472">Membrane</keyword>
<dbReference type="AlphaFoldDB" id="A0A1I7WYB7"/>
<keyword evidence="2" id="KW-1185">Reference proteome</keyword>
<organism evidence="2 3">
    <name type="scientific">Heterorhabditis bacteriophora</name>
    <name type="common">Entomopathogenic nematode worm</name>
    <dbReference type="NCBI Taxonomy" id="37862"/>
    <lineage>
        <taxon>Eukaryota</taxon>
        <taxon>Metazoa</taxon>
        <taxon>Ecdysozoa</taxon>
        <taxon>Nematoda</taxon>
        <taxon>Chromadorea</taxon>
        <taxon>Rhabditida</taxon>
        <taxon>Rhabditina</taxon>
        <taxon>Rhabditomorpha</taxon>
        <taxon>Strongyloidea</taxon>
        <taxon>Heterorhabditidae</taxon>
        <taxon>Heterorhabditis</taxon>
    </lineage>
</organism>
<dbReference type="Proteomes" id="UP000095283">
    <property type="component" value="Unplaced"/>
</dbReference>